<organism evidence="6 7">
    <name type="scientific">Adhaeretor mobilis</name>
    <dbReference type="NCBI Taxonomy" id="1930276"/>
    <lineage>
        <taxon>Bacteria</taxon>
        <taxon>Pseudomonadati</taxon>
        <taxon>Planctomycetota</taxon>
        <taxon>Planctomycetia</taxon>
        <taxon>Pirellulales</taxon>
        <taxon>Lacipirellulaceae</taxon>
        <taxon>Adhaeretor</taxon>
    </lineage>
</organism>
<dbReference type="InterPro" id="IPR011042">
    <property type="entry name" value="6-blade_b-propeller_TolB-like"/>
</dbReference>
<dbReference type="Gene3D" id="2.120.10.30">
    <property type="entry name" value="TolB, C-terminal domain"/>
    <property type="match status" value="1"/>
</dbReference>
<dbReference type="PANTHER" id="PTHR33546:SF1">
    <property type="entry name" value="LARGE, MULTIFUNCTIONAL SECRETED PROTEIN"/>
    <property type="match status" value="1"/>
</dbReference>
<evidence type="ECO:0000256" key="4">
    <source>
        <dbReference type="PROSITE-ProRule" id="PRU00433"/>
    </source>
</evidence>
<evidence type="ECO:0000313" key="7">
    <source>
        <dbReference type="Proteomes" id="UP000319852"/>
    </source>
</evidence>
<feature type="domain" description="Cytochrome c" evidence="5">
    <location>
        <begin position="919"/>
        <end position="1055"/>
    </location>
</feature>
<dbReference type="Pfam" id="PF00034">
    <property type="entry name" value="Cytochrom_C"/>
    <property type="match status" value="1"/>
</dbReference>
<dbReference type="NCBIfam" id="TIGR02604">
    <property type="entry name" value="Piru_Ver_Nterm"/>
    <property type="match status" value="1"/>
</dbReference>
<dbReference type="InterPro" id="IPR055557">
    <property type="entry name" value="DUF7133"/>
</dbReference>
<dbReference type="GO" id="GO:0020037">
    <property type="term" value="F:heme binding"/>
    <property type="evidence" value="ECO:0007669"/>
    <property type="project" value="InterPro"/>
</dbReference>
<dbReference type="InterPro" id="IPR016024">
    <property type="entry name" value="ARM-type_fold"/>
</dbReference>
<gene>
    <name evidence="6" type="ORF">HG15A2_24350</name>
</gene>
<dbReference type="GO" id="GO:0009055">
    <property type="term" value="F:electron transfer activity"/>
    <property type="evidence" value="ECO:0007669"/>
    <property type="project" value="InterPro"/>
</dbReference>
<dbReference type="PROSITE" id="PS51007">
    <property type="entry name" value="CYTC"/>
    <property type="match status" value="1"/>
</dbReference>
<dbReference type="SUPFAM" id="SSF46626">
    <property type="entry name" value="Cytochrome c"/>
    <property type="match status" value="1"/>
</dbReference>
<keyword evidence="3 4" id="KW-0408">Iron</keyword>
<reference evidence="6 7" key="1">
    <citation type="submission" date="2019-02" db="EMBL/GenBank/DDBJ databases">
        <title>Deep-cultivation of Planctomycetes and their phenomic and genomic characterization uncovers novel biology.</title>
        <authorList>
            <person name="Wiegand S."/>
            <person name="Jogler M."/>
            <person name="Boedeker C."/>
            <person name="Pinto D."/>
            <person name="Vollmers J."/>
            <person name="Rivas-Marin E."/>
            <person name="Kohn T."/>
            <person name="Peeters S.H."/>
            <person name="Heuer A."/>
            <person name="Rast P."/>
            <person name="Oberbeckmann S."/>
            <person name="Bunk B."/>
            <person name="Jeske O."/>
            <person name="Meyerdierks A."/>
            <person name="Storesund J.E."/>
            <person name="Kallscheuer N."/>
            <person name="Luecker S."/>
            <person name="Lage O.M."/>
            <person name="Pohl T."/>
            <person name="Merkel B.J."/>
            <person name="Hornburger P."/>
            <person name="Mueller R.-W."/>
            <person name="Bruemmer F."/>
            <person name="Labrenz M."/>
            <person name="Spormann A.M."/>
            <person name="Op den Camp H."/>
            <person name="Overmann J."/>
            <person name="Amann R."/>
            <person name="Jetten M.S.M."/>
            <person name="Mascher T."/>
            <person name="Medema M.H."/>
            <person name="Devos D.P."/>
            <person name="Kaster A.-K."/>
            <person name="Ovreas L."/>
            <person name="Rohde M."/>
            <person name="Galperin M.Y."/>
            <person name="Jogler C."/>
        </authorList>
    </citation>
    <scope>NUCLEOTIDE SEQUENCE [LARGE SCALE GENOMIC DNA]</scope>
    <source>
        <strain evidence="6 7">HG15A2</strain>
    </source>
</reference>
<evidence type="ECO:0000256" key="2">
    <source>
        <dbReference type="ARBA" id="ARBA00022723"/>
    </source>
</evidence>
<dbReference type="InterPro" id="IPR009056">
    <property type="entry name" value="Cyt_c-like_dom"/>
</dbReference>
<dbReference type="InterPro" id="IPR013427">
    <property type="entry name" value="Haem-bd_dom_put"/>
</dbReference>
<dbReference type="EMBL" id="CP036263">
    <property type="protein sequence ID" value="QDS99143.1"/>
    <property type="molecule type" value="Genomic_DNA"/>
</dbReference>
<evidence type="ECO:0000256" key="1">
    <source>
        <dbReference type="ARBA" id="ARBA00022617"/>
    </source>
</evidence>
<dbReference type="SUPFAM" id="SSF50952">
    <property type="entry name" value="Soluble quinoprotein glucose dehydrogenase"/>
    <property type="match status" value="1"/>
</dbReference>
<dbReference type="KEGG" id="amob:HG15A2_24350"/>
<dbReference type="Gene3D" id="1.10.760.10">
    <property type="entry name" value="Cytochrome c-like domain"/>
    <property type="match status" value="1"/>
</dbReference>
<dbReference type="SUPFAM" id="SSF48371">
    <property type="entry name" value="ARM repeat"/>
    <property type="match status" value="2"/>
</dbReference>
<dbReference type="PANTHER" id="PTHR33546">
    <property type="entry name" value="LARGE, MULTIFUNCTIONAL SECRETED PROTEIN-RELATED"/>
    <property type="match status" value="1"/>
</dbReference>
<dbReference type="InterPro" id="IPR036909">
    <property type="entry name" value="Cyt_c-like_dom_sf"/>
</dbReference>
<evidence type="ECO:0000259" key="5">
    <source>
        <dbReference type="PROSITE" id="PS51007"/>
    </source>
</evidence>
<dbReference type="Pfam" id="PF23500">
    <property type="entry name" value="DUF7133"/>
    <property type="match status" value="1"/>
</dbReference>
<dbReference type="Proteomes" id="UP000319852">
    <property type="component" value="Chromosome"/>
</dbReference>
<evidence type="ECO:0000256" key="3">
    <source>
        <dbReference type="ARBA" id="ARBA00023004"/>
    </source>
</evidence>
<keyword evidence="2 4" id="KW-0479">Metal-binding</keyword>
<dbReference type="InterPro" id="IPR013428">
    <property type="entry name" value="Membrane-bound_put_N"/>
</dbReference>
<sequence length="1061" mass="117907">MKRNLAAQRCISKNIEIGVALSDSHCNIMIGLATAKTTRYFGRRAMVNSSLPRIALLLVTCWSAWLCESKLVRADGPRTAEQTVASFKVLDKLEVQVFASEPMIANPTNITVDDLGRVWVCDVVNYRKNQGKRVAGDRILILEDKDGDGLADISTVFYQGHDVNSAMGICVLGNKVIVSCSPNIFMFTDEDGDGRADKKSLLFTNTGVLQHDHSAHAFVFGPDGCLYWNIGNEHHGVFKPDGKAVVDIFGRTVQKNGNPYRQGMAFRQDLSGKEFEVLAHNIRNSYELTVDAFGRVWFTDNDDDGNRGTRFCYTLNGGNYGYTDEVSGKSWRTNSRMGMSLEIPERHWHQNDPGSIPNVLNNGSGSPAGVEVYEADLLPNRIRGGVVHCDPGHNVVRVYLPVKQDSGYTAETIELIDGRNDPWFRPVDSSTAPDGSLLIADWYDPGLGGHRQADIDRGRIYRIAPRGSKYHCSKVDYENPDSACLALCSGNSSARFSAWSALAAKGVGAEKALLKLSHNADARARARAYWLLTLLPESGASHLKQAAKDPDERVRAAATRMTTNLDIVTAQSLLDELVDDPSTLVQRAAAIALRRYYQHSFSCELWARLAEQFDGTDRWYLEALGLSAEMQWDRCLDKWLNRVGSEAWRTPAGRKLIWRSRGTRTLEMLTALLADPATPSEELPMLLRAIDFNEAKNRNTLLLDLIENSRDLPPQRWELIASEALKRLSPETLGPRFHQVLSQVLENITHDDTRNFLVMQYQVESRYIDLYTQSLGKFADTGKGVELLRFLVQQSFTEPLESQLSSGGISGTQLARMLALTMEPKALKLLEPLVNDSNVDPDLRREAIRSIATSKSGAEQLVKLAEKDQLDQSMRRTLHFALKTSPWTELSQRVVLLQSEGDQTESEQLPIAEWMRLPGAPDRGKQLFLGKANCASCHKFGNEGNEIGPSLAEIGNKLSRTGMYESILFPSAAISHNYESYIAVTDGGLAITGILISESEETITLKTDKALVRELRRDELEEFEKLDVSLMPSGLHRLISPLELADLVAYLSTLKAKPAED</sequence>
<accession>A0A517MW91</accession>
<dbReference type="AlphaFoldDB" id="A0A517MW91"/>
<dbReference type="GO" id="GO:0046872">
    <property type="term" value="F:metal ion binding"/>
    <property type="evidence" value="ECO:0007669"/>
    <property type="project" value="UniProtKB-KW"/>
</dbReference>
<dbReference type="NCBIfam" id="TIGR02603">
    <property type="entry name" value="CxxCH_TIGR02603"/>
    <property type="match status" value="1"/>
</dbReference>
<dbReference type="InterPro" id="IPR011989">
    <property type="entry name" value="ARM-like"/>
</dbReference>
<protein>
    <submittedName>
        <fullName evidence="6">Cytochrome c</fullName>
    </submittedName>
</protein>
<evidence type="ECO:0000313" key="6">
    <source>
        <dbReference type="EMBL" id="QDS99143.1"/>
    </source>
</evidence>
<name>A0A517MW91_9BACT</name>
<keyword evidence="1 4" id="KW-0349">Heme</keyword>
<proteinExistence type="predicted"/>
<dbReference type="Gene3D" id="1.25.10.10">
    <property type="entry name" value="Leucine-rich Repeat Variant"/>
    <property type="match status" value="1"/>
</dbReference>
<dbReference type="InterPro" id="IPR011041">
    <property type="entry name" value="Quinoprot_gluc/sorb_DH_b-prop"/>
</dbReference>
<dbReference type="OrthoDB" id="232040at2"/>
<keyword evidence="7" id="KW-1185">Reference proteome</keyword>